<dbReference type="Proteomes" id="UP000887013">
    <property type="component" value="Unassembled WGS sequence"/>
</dbReference>
<sequence>MGRLKHEYYFLKHLRSEDLLLFQTLSDWTYLINKENVPIPFLPSLNAISLLKGELSDLSALDDSYPLETLTTDFKSMPITHLPTVSNKSAEVTFGSHGLVRNRLDGSSKNLLALADVQQDDTSFNFFGMKDDLIKPFSSRDNYSVETFISDIEGIFN</sequence>
<gene>
    <name evidence="1" type="ORF">NPIL_641491</name>
</gene>
<proteinExistence type="predicted"/>
<protein>
    <submittedName>
        <fullName evidence="1">Uncharacterized protein</fullName>
    </submittedName>
</protein>
<organism evidence="1 2">
    <name type="scientific">Nephila pilipes</name>
    <name type="common">Giant wood spider</name>
    <name type="synonym">Nephila maculata</name>
    <dbReference type="NCBI Taxonomy" id="299642"/>
    <lineage>
        <taxon>Eukaryota</taxon>
        <taxon>Metazoa</taxon>
        <taxon>Ecdysozoa</taxon>
        <taxon>Arthropoda</taxon>
        <taxon>Chelicerata</taxon>
        <taxon>Arachnida</taxon>
        <taxon>Araneae</taxon>
        <taxon>Araneomorphae</taxon>
        <taxon>Entelegynae</taxon>
        <taxon>Araneoidea</taxon>
        <taxon>Nephilidae</taxon>
        <taxon>Nephila</taxon>
    </lineage>
</organism>
<dbReference type="EMBL" id="BMAW01050429">
    <property type="protein sequence ID" value="GFS75281.1"/>
    <property type="molecule type" value="Genomic_DNA"/>
</dbReference>
<evidence type="ECO:0000313" key="2">
    <source>
        <dbReference type="Proteomes" id="UP000887013"/>
    </source>
</evidence>
<keyword evidence="2" id="KW-1185">Reference proteome</keyword>
<comment type="caution">
    <text evidence="1">The sequence shown here is derived from an EMBL/GenBank/DDBJ whole genome shotgun (WGS) entry which is preliminary data.</text>
</comment>
<dbReference type="AlphaFoldDB" id="A0A8X6MS97"/>
<evidence type="ECO:0000313" key="1">
    <source>
        <dbReference type="EMBL" id="GFS75281.1"/>
    </source>
</evidence>
<name>A0A8X6MS97_NEPPI</name>
<accession>A0A8X6MS97</accession>
<reference evidence="1" key="1">
    <citation type="submission" date="2020-08" db="EMBL/GenBank/DDBJ databases">
        <title>Multicomponent nature underlies the extraordinary mechanical properties of spider dragline silk.</title>
        <authorList>
            <person name="Kono N."/>
            <person name="Nakamura H."/>
            <person name="Mori M."/>
            <person name="Yoshida Y."/>
            <person name="Ohtoshi R."/>
            <person name="Malay A.D."/>
            <person name="Moran D.A.P."/>
            <person name="Tomita M."/>
            <person name="Numata K."/>
            <person name="Arakawa K."/>
        </authorList>
    </citation>
    <scope>NUCLEOTIDE SEQUENCE</scope>
</reference>